<dbReference type="SUPFAM" id="SSF52540">
    <property type="entry name" value="P-loop containing nucleoside triphosphate hydrolases"/>
    <property type="match status" value="2"/>
</dbReference>
<comment type="subcellular location">
    <subcellularLocation>
        <location evidence="1">Vacuole membrane</location>
        <topology evidence="1">Multi-pass membrane protein</topology>
    </subcellularLocation>
</comment>
<keyword evidence="4" id="KW-0677">Repeat</keyword>
<keyword evidence="2" id="KW-0813">Transport</keyword>
<dbReference type="GO" id="GO:0016887">
    <property type="term" value="F:ATP hydrolysis activity"/>
    <property type="evidence" value="ECO:0007669"/>
    <property type="project" value="InterPro"/>
</dbReference>
<dbReference type="CDD" id="cd03244">
    <property type="entry name" value="ABCC_MRP_domain2"/>
    <property type="match status" value="1"/>
</dbReference>
<dbReference type="InterPro" id="IPR036640">
    <property type="entry name" value="ABC1_TM_sf"/>
</dbReference>
<organism evidence="13 14">
    <name type="scientific">Entamoeba invadens IP1</name>
    <dbReference type="NCBI Taxonomy" id="370355"/>
    <lineage>
        <taxon>Eukaryota</taxon>
        <taxon>Amoebozoa</taxon>
        <taxon>Evosea</taxon>
        <taxon>Archamoebae</taxon>
        <taxon>Mastigamoebida</taxon>
        <taxon>Entamoebidae</taxon>
        <taxon>Entamoeba</taxon>
    </lineage>
</organism>
<keyword evidence="3 10" id="KW-0812">Transmembrane</keyword>
<feature type="domain" description="ABC transmembrane type-1" evidence="12">
    <location>
        <begin position="77"/>
        <end position="341"/>
    </location>
</feature>
<feature type="domain" description="ABC transporter" evidence="11">
    <location>
        <begin position="393"/>
        <end position="615"/>
    </location>
</feature>
<feature type="domain" description="ABC transporter" evidence="11">
    <location>
        <begin position="1077"/>
        <end position="1307"/>
    </location>
</feature>
<dbReference type="PROSITE" id="PS50893">
    <property type="entry name" value="ABC_TRANSPORTER_2"/>
    <property type="match status" value="2"/>
</dbReference>
<accession>A0A0A1TZ46</accession>
<evidence type="ECO:0000256" key="8">
    <source>
        <dbReference type="ARBA" id="ARBA00023136"/>
    </source>
</evidence>
<evidence type="ECO:0000256" key="7">
    <source>
        <dbReference type="ARBA" id="ARBA00022989"/>
    </source>
</evidence>
<keyword evidence="9" id="KW-0325">Glycoprotein</keyword>
<dbReference type="EMBL" id="KB206902">
    <property type="protein sequence ID" value="ELP86850.1"/>
    <property type="molecule type" value="Genomic_DNA"/>
</dbReference>
<name>A0A0A1TZ46_ENTIV</name>
<dbReference type="KEGG" id="eiv:EIN_043980"/>
<feature type="transmembrane region" description="Helical" evidence="10">
    <location>
        <begin position="279"/>
        <end position="304"/>
    </location>
</feature>
<evidence type="ECO:0000256" key="5">
    <source>
        <dbReference type="ARBA" id="ARBA00022741"/>
    </source>
</evidence>
<dbReference type="SMART" id="SM00382">
    <property type="entry name" value="AAA"/>
    <property type="match status" value="2"/>
</dbReference>
<feature type="transmembrane region" description="Helical" evidence="10">
    <location>
        <begin position="717"/>
        <end position="740"/>
    </location>
</feature>
<dbReference type="PANTHER" id="PTHR24223:SF443">
    <property type="entry name" value="MULTIDRUG-RESISTANCE LIKE PROTEIN 1, ISOFORM I"/>
    <property type="match status" value="1"/>
</dbReference>
<dbReference type="OrthoDB" id="6500128at2759"/>
<dbReference type="Pfam" id="PF00005">
    <property type="entry name" value="ABC_tran"/>
    <property type="match status" value="2"/>
</dbReference>
<feature type="transmembrane region" description="Helical" evidence="10">
    <location>
        <begin position="201"/>
        <end position="221"/>
    </location>
</feature>
<dbReference type="SUPFAM" id="SSF90123">
    <property type="entry name" value="ABC transporter transmembrane region"/>
    <property type="match status" value="2"/>
</dbReference>
<dbReference type="InterPro" id="IPR017871">
    <property type="entry name" value="ABC_transporter-like_CS"/>
</dbReference>
<feature type="transmembrane region" description="Helical" evidence="10">
    <location>
        <begin position="813"/>
        <end position="834"/>
    </location>
</feature>
<gene>
    <name evidence="13" type="ORF">EIN_043980</name>
</gene>
<keyword evidence="8 10" id="KW-0472">Membrane</keyword>
<dbReference type="FunFam" id="1.20.1560.10:FF:000013">
    <property type="entry name" value="ABC transporter C family member 2"/>
    <property type="match status" value="1"/>
</dbReference>
<evidence type="ECO:0000259" key="12">
    <source>
        <dbReference type="PROSITE" id="PS50929"/>
    </source>
</evidence>
<dbReference type="Gene3D" id="1.20.1560.10">
    <property type="entry name" value="ABC transporter type 1, transmembrane domain"/>
    <property type="match status" value="2"/>
</dbReference>
<keyword evidence="13" id="KW-0378">Hydrolase</keyword>
<protein>
    <submittedName>
        <fullName evidence="13">Metal resistance protein YCF1, putative</fullName>
        <ecNumber evidence="13">3.6.3.43</ecNumber>
    </submittedName>
</protein>
<evidence type="ECO:0000313" key="13">
    <source>
        <dbReference type="EMBL" id="ELP86850.1"/>
    </source>
</evidence>
<dbReference type="GeneID" id="14885842"/>
<dbReference type="VEuPathDB" id="AmoebaDB:EIN_043980"/>
<dbReference type="InterPro" id="IPR003593">
    <property type="entry name" value="AAA+_ATPase"/>
</dbReference>
<dbReference type="InterPro" id="IPR044746">
    <property type="entry name" value="ABCC_6TM_D1"/>
</dbReference>
<keyword evidence="7 10" id="KW-1133">Transmembrane helix</keyword>
<dbReference type="GO" id="GO:0005774">
    <property type="term" value="C:vacuolar membrane"/>
    <property type="evidence" value="ECO:0007669"/>
    <property type="project" value="UniProtKB-SubCell"/>
</dbReference>
<feature type="transmembrane region" description="Helical" evidence="10">
    <location>
        <begin position="678"/>
        <end position="697"/>
    </location>
</feature>
<feature type="transmembrane region" description="Helical" evidence="10">
    <location>
        <begin position="102"/>
        <end position="122"/>
    </location>
</feature>
<dbReference type="Gene3D" id="3.40.50.300">
    <property type="entry name" value="P-loop containing nucleotide triphosphate hydrolases"/>
    <property type="match status" value="2"/>
</dbReference>
<evidence type="ECO:0000256" key="3">
    <source>
        <dbReference type="ARBA" id="ARBA00022692"/>
    </source>
</evidence>
<dbReference type="GO" id="GO:0140359">
    <property type="term" value="F:ABC-type transporter activity"/>
    <property type="evidence" value="ECO:0007669"/>
    <property type="project" value="InterPro"/>
</dbReference>
<dbReference type="FunFam" id="3.40.50.300:FF:000997">
    <property type="entry name" value="Multidrug resistance-associated protein 1"/>
    <property type="match status" value="1"/>
</dbReference>
<dbReference type="Proteomes" id="UP000014680">
    <property type="component" value="Unassembled WGS sequence"/>
</dbReference>
<evidence type="ECO:0000256" key="6">
    <source>
        <dbReference type="ARBA" id="ARBA00022840"/>
    </source>
</evidence>
<feature type="transmembrane region" description="Helical" evidence="10">
    <location>
        <begin position="64"/>
        <end position="82"/>
    </location>
</feature>
<dbReference type="EC" id="3.6.3.43" evidence="13"/>
<feature type="transmembrane region" description="Helical" evidence="10">
    <location>
        <begin position="898"/>
        <end position="919"/>
    </location>
</feature>
<dbReference type="OMA" id="VCQVLFQ"/>
<evidence type="ECO:0000259" key="11">
    <source>
        <dbReference type="PROSITE" id="PS50893"/>
    </source>
</evidence>
<dbReference type="RefSeq" id="XP_004253621.1">
    <property type="nucleotide sequence ID" value="XM_004253573.1"/>
</dbReference>
<proteinExistence type="predicted"/>
<keyword evidence="14" id="KW-1185">Reference proteome</keyword>
<evidence type="ECO:0000256" key="2">
    <source>
        <dbReference type="ARBA" id="ARBA00022448"/>
    </source>
</evidence>
<dbReference type="PROSITE" id="PS50929">
    <property type="entry name" value="ABC_TM1F"/>
    <property type="match status" value="2"/>
</dbReference>
<dbReference type="CDD" id="cd18579">
    <property type="entry name" value="ABC_6TM_ABCC_D1"/>
    <property type="match status" value="1"/>
</dbReference>
<evidence type="ECO:0000256" key="1">
    <source>
        <dbReference type="ARBA" id="ARBA00004128"/>
    </source>
</evidence>
<dbReference type="InterPro" id="IPR050173">
    <property type="entry name" value="ABC_transporter_C-like"/>
</dbReference>
<dbReference type="InterPro" id="IPR044726">
    <property type="entry name" value="ABCC_6TM_D2"/>
</dbReference>
<keyword evidence="6" id="KW-0067">ATP-binding</keyword>
<dbReference type="CDD" id="cd18580">
    <property type="entry name" value="ABC_6TM_ABCC_D2"/>
    <property type="match status" value="1"/>
</dbReference>
<evidence type="ECO:0000256" key="9">
    <source>
        <dbReference type="ARBA" id="ARBA00023180"/>
    </source>
</evidence>
<feature type="domain" description="ABC transmembrane type-1" evidence="12">
    <location>
        <begin position="683"/>
        <end position="952"/>
    </location>
</feature>
<evidence type="ECO:0000313" key="14">
    <source>
        <dbReference type="Proteomes" id="UP000014680"/>
    </source>
</evidence>
<dbReference type="InterPro" id="IPR027417">
    <property type="entry name" value="P-loop_NTPase"/>
</dbReference>
<dbReference type="InterPro" id="IPR003439">
    <property type="entry name" value="ABC_transporter-like_ATP-bd"/>
</dbReference>
<dbReference type="PANTHER" id="PTHR24223">
    <property type="entry name" value="ATP-BINDING CASSETTE SUB-FAMILY C"/>
    <property type="match status" value="1"/>
</dbReference>
<dbReference type="InterPro" id="IPR011527">
    <property type="entry name" value="ABC1_TM_dom"/>
</dbReference>
<reference evidence="13 14" key="1">
    <citation type="submission" date="2012-10" db="EMBL/GenBank/DDBJ databases">
        <authorList>
            <person name="Zafar N."/>
            <person name="Inman J."/>
            <person name="Hall N."/>
            <person name="Lorenzi H."/>
            <person name="Caler E."/>
        </authorList>
    </citation>
    <scope>NUCLEOTIDE SEQUENCE [LARGE SCALE GENOMIC DNA]</scope>
    <source>
        <strain evidence="13 14">IP1</strain>
    </source>
</reference>
<keyword evidence="5" id="KW-0547">Nucleotide-binding</keyword>
<dbReference type="GO" id="GO:0005524">
    <property type="term" value="F:ATP binding"/>
    <property type="evidence" value="ECO:0007669"/>
    <property type="project" value="UniProtKB-KW"/>
</dbReference>
<dbReference type="PROSITE" id="PS00211">
    <property type="entry name" value="ABC_TRANSPORTER_1"/>
    <property type="match status" value="1"/>
</dbReference>
<dbReference type="CDD" id="cd03250">
    <property type="entry name" value="ABCC_MRP_domain1"/>
    <property type="match status" value="1"/>
</dbReference>
<evidence type="ECO:0000256" key="4">
    <source>
        <dbReference type="ARBA" id="ARBA00022737"/>
    </source>
</evidence>
<sequence>MCLDPPEYKNDFIQNWFFVEIPQLLRVCKIRVFSRDDLPKVPLTDFFLSDLLKTKSLTLSLCKLYLIPVVKTLPYFIVLALLNYSTPAIQRRILKNLEDNQSIVLLSFVLLLCPLLSALFRAHHMHLLTLIRLKMKKECIEVLYSKMLKSMNVESSTLVNLVSIDLEKITMIFTAVHAFVDTPLSLIVCTSMLYYLLGNAIFYGLFALFLCFILILCLSKIQRKLRTQLMMLRDERGKVIAEMLSNIRGIKLEGLVDLAQQRVEMCRAREQKLILKLSVADGCLFSVTSVLPVVISVVTFYFSLRNGKEVTPSTAFPTLTLFQMLQRPLGFLPMLIVQWTEAKVGIERMQKFLAKEEIKEKDVYEDEMYPICIKGNFSYEAIDDRANESEATAKDETPIVTTNSKNIVLRDINMKVKKGELVVVIGKVGSGKSTLISSMLGETFRSSKSFVGTCGKVGVVSSTPWLRNSSVLENILFGEEYNEKKLENVIYKCQLLPDIQMFKDGLSTEIGERGVTLSGGQKQRIALARIIYRNCDIVLLDDVSSAVDPHVAVKLFDDIILNELKNKTRVLCTHQLQFLQHADKIVVLENKRIGFMGTYAEYLQTAFATQMADMIKKSGLQKNSLVNNKRIRNNNKPEKKEAPQKNVNLAQMTPGLQELVKEENADNSLIKTKVFMRYIRQLGGIPVAFLYLIIAVLRKGLSTIGDYTLTLTPIPLIMYITFHALSSLSVVCKCTVEGFFGSRASTRLHNNMFSKITHSKFLFFDSTPLGRILNRFSKDIETIDGPLKRVISQVLFQTTSVLAVLVLNVSSSILFLPFLILLSLFYFELMRFYLSSSQNLERLGATTKSPIFSVITESGAGLSTIRAIHGTTLLQHELTDKIDFHVSTVFTSQLVERWLCLCVDVIGAFVIFGSVAAASFSSAKVAGLAISYALNATHSLVFLIKQFSELQGAFVSVERVLEYCDLPTEDEEDLKIQIDDVEEQGDNLTDIQTIKTAPPDAIEIELENEGTPKVETCERPKGVTNEVSDIKTSIREKCSQQENNTLSSQNTLRSFGPRTKIELQQLINKKEIPTGEIVFKNVVMRYREELPPILKDISFEIHKGEKIGICGRTGSGKSSLFQVLFRAVNYEKGCVTLDDIPLTDFPHDLLREIVGIIPQDPLVFKGTLKENVDPFNKFTEESIKAVVSKLEFEKTFSDLNGNVEMSGNNLSSGMKQMLCVIRECLRESKIVCLDEATAGVDYETDQKIQKSIRILMRNKTVITIAHRIHTIIDYDRIMVMNDGKIVEFDSPEKLLNNKDSLFAQMAKQQMDE</sequence>
<dbReference type="FunFam" id="3.40.50.300:FF:001172">
    <property type="entry name" value="Cystic fibrosis transmembrane conductance regulator"/>
    <property type="match status" value="1"/>
</dbReference>
<dbReference type="Pfam" id="PF00664">
    <property type="entry name" value="ABC_membrane"/>
    <property type="match status" value="2"/>
</dbReference>
<evidence type="ECO:0000256" key="10">
    <source>
        <dbReference type="SAM" id="Phobius"/>
    </source>
</evidence>